<feature type="transmembrane region" description="Helical" evidence="1">
    <location>
        <begin position="599"/>
        <end position="618"/>
    </location>
</feature>
<dbReference type="SUPFAM" id="SSF82693">
    <property type="entry name" value="Multidrug efflux transporter AcrB pore domain, PN1, PN2, PC1 and PC2 subdomains"/>
    <property type="match status" value="3"/>
</dbReference>
<feature type="transmembrane region" description="Helical" evidence="1">
    <location>
        <begin position="410"/>
        <end position="430"/>
    </location>
</feature>
<evidence type="ECO:0000256" key="1">
    <source>
        <dbReference type="SAM" id="Phobius"/>
    </source>
</evidence>
<keyword evidence="1" id="KW-1133">Transmembrane helix</keyword>
<organism evidence="2 3">
    <name type="scientific">Microvenator marinus</name>
    <dbReference type="NCBI Taxonomy" id="2600177"/>
    <lineage>
        <taxon>Bacteria</taxon>
        <taxon>Deltaproteobacteria</taxon>
        <taxon>Bradymonadales</taxon>
        <taxon>Microvenatoraceae</taxon>
        <taxon>Microvenator</taxon>
    </lineage>
</organism>
<feature type="transmembrane region" description="Helical" evidence="1">
    <location>
        <begin position="1084"/>
        <end position="1103"/>
    </location>
</feature>
<keyword evidence="1" id="KW-0472">Membrane</keyword>
<feature type="transmembrane region" description="Helical" evidence="1">
    <location>
        <begin position="384"/>
        <end position="403"/>
    </location>
</feature>
<gene>
    <name evidence="2" type="ORF">FRD01_06765</name>
</gene>
<feature type="transmembrane region" description="Helical" evidence="1">
    <location>
        <begin position="1012"/>
        <end position="1032"/>
    </location>
</feature>
<evidence type="ECO:0000313" key="3">
    <source>
        <dbReference type="Proteomes" id="UP000321595"/>
    </source>
</evidence>
<name>A0A5B8XPR2_9DELT</name>
<feature type="transmembrane region" description="Helical" evidence="1">
    <location>
        <begin position="436"/>
        <end position="461"/>
    </location>
</feature>
<feature type="transmembrane region" description="Helical" evidence="1">
    <location>
        <begin position="652"/>
        <end position="670"/>
    </location>
</feature>
<dbReference type="Gene3D" id="3.30.70.1430">
    <property type="entry name" value="Multidrug efflux transporter AcrB pore domain"/>
    <property type="match status" value="2"/>
</dbReference>
<dbReference type="SUPFAM" id="SSF82866">
    <property type="entry name" value="Multidrug efflux transporter AcrB transmembrane domain"/>
    <property type="match status" value="2"/>
</dbReference>
<dbReference type="PRINTS" id="PR00702">
    <property type="entry name" value="ACRIFLAVINRP"/>
</dbReference>
<feature type="transmembrane region" description="Helical" evidence="1">
    <location>
        <begin position="481"/>
        <end position="501"/>
    </location>
</feature>
<proteinExistence type="predicted"/>
<feature type="transmembrane region" description="Helical" evidence="1">
    <location>
        <begin position="1038"/>
        <end position="1063"/>
    </location>
</feature>
<dbReference type="GO" id="GO:0042910">
    <property type="term" value="F:xenobiotic transmembrane transporter activity"/>
    <property type="evidence" value="ECO:0007669"/>
    <property type="project" value="TreeGrafter"/>
</dbReference>
<dbReference type="EMBL" id="CP042467">
    <property type="protein sequence ID" value="QED26948.1"/>
    <property type="molecule type" value="Genomic_DNA"/>
</dbReference>
<dbReference type="PANTHER" id="PTHR32063">
    <property type="match status" value="1"/>
</dbReference>
<dbReference type="InterPro" id="IPR027463">
    <property type="entry name" value="AcrB_DN_DC_subdom"/>
</dbReference>
<feature type="transmembrane region" description="Helical" evidence="1">
    <location>
        <begin position="1115"/>
        <end position="1138"/>
    </location>
</feature>
<sequence length="1150" mass="124892">MTQRFSKIATWSVQRPVATIMIVVAVAVFGYISYQLLPVNLLPELSYPTLTVRTELMGAAPEEVEDSVTRPLEEIVRTVEGVVGVRSASRAGQSDVVLQFTWNTDMDFATQKVRERIELVPLPDEAGTPLLLRYDPDLDPFMRLGVAGPQSLAELRRVTEEEVQRELEKLEGVAMVRVRGGLEEIFRVDLDPGKMSMLGVTPANVAQRLASENINVAGGALAEGDVTYLVRTLNAFEGQDEIENLIVAYPEGTPVRLSQVAKIWRDVREREVMTRIGRTSTIDESIVIEVFKEADANMVDVSQRVKATLFGSPSDQAERARKLSQEFADSVRERARIQASGERSLVATKPSTRPKLVFDRLPESTSLTVLSDQATFIEKSIAEVTQTALMGGLFAVLVLFLFLRNAWTTLIIAFSIPLSVIAAFGALRLSDVTLNVMSLGGIALGIGMLVDNSIVVLESIFRCREEGDSIMDAAFRGTSEVAGAVVASTTTTIAVFLPIVFVDGIAGQIFGDLALSVVYALLASLVVAIYFVPMLAAREPRGLTLPTIASIKTELLGPSHSLELMRRDWAKMNGVLKSLAPLLIARTIVLFALEVLARALMTLLFTVVAIVGAVLMAIRKVLQVTLGVGFNGFDRAYAVVDSAYKSALRGALASRFTIILVAIALFGWSIQAFQNLGTELLPPMHQGEFNVELAMPVGTRLEETSRVTRLLEDKILNVPGIERFATTVGVERTDIQASDEGEHTARITVSLKDSENPEVLEREVMSAIREQARTIPGAAIELTRPSLFSTQTPLEVEIIGDDLRLLRLVSDEIASELGQLDELADVRSNLGRGFPEVQIRFNRDRLSAYGLTALDVGEIVRDQVRGVEPTKIRQGEIEYGIVVRAARDEVPDVDALRRLVIRPAGPDMPEIRLGSLAELDLAIGPSEIRRIQGSRAAVVQADVPLTSVSAAGAKVDQVLSRIQPPAGISVSVGGQRTEMENAQRSMLFALLLAVFLVYVVLASTFESLRGPLVILLSIPLALVGVTAALMATGVHVSVLVFIGMIMLTGIVVNNAIVLVDYINQLRERGLELNEAIQEACHVRLRPVLITTMTTVLGLLPMALGLGEGAELRKPLAITVIAGLGSATLLTLFVIPSLYSIAMQKLRRETA</sequence>
<dbReference type="Gene3D" id="3.30.2090.10">
    <property type="entry name" value="Multidrug efflux transporter AcrB TolC docking domain, DN and DC subdomains"/>
    <property type="match status" value="2"/>
</dbReference>
<dbReference type="AlphaFoldDB" id="A0A5B8XPR2"/>
<feature type="transmembrane region" description="Helical" evidence="1">
    <location>
        <begin position="513"/>
        <end position="532"/>
    </location>
</feature>
<dbReference type="KEGG" id="bbae:FRD01_06765"/>
<dbReference type="GO" id="GO:0005886">
    <property type="term" value="C:plasma membrane"/>
    <property type="evidence" value="ECO:0007669"/>
    <property type="project" value="TreeGrafter"/>
</dbReference>
<dbReference type="Proteomes" id="UP000321595">
    <property type="component" value="Chromosome"/>
</dbReference>
<dbReference type="Pfam" id="PF00873">
    <property type="entry name" value="ACR_tran"/>
    <property type="match status" value="3"/>
</dbReference>
<feature type="transmembrane region" description="Helical" evidence="1">
    <location>
        <begin position="574"/>
        <end position="593"/>
    </location>
</feature>
<dbReference type="SUPFAM" id="SSF82714">
    <property type="entry name" value="Multidrug efflux transporter AcrB TolC docking domain, DN and DC subdomains"/>
    <property type="match status" value="2"/>
</dbReference>
<keyword evidence="1" id="KW-0812">Transmembrane</keyword>
<accession>A0A5B8XPR2</accession>
<dbReference type="RefSeq" id="WP_146958633.1">
    <property type="nucleotide sequence ID" value="NZ_CP042467.1"/>
</dbReference>
<feature type="transmembrane region" description="Helical" evidence="1">
    <location>
        <begin position="12"/>
        <end position="34"/>
    </location>
</feature>
<dbReference type="InterPro" id="IPR001036">
    <property type="entry name" value="Acrflvin-R"/>
</dbReference>
<dbReference type="Gene3D" id="1.20.1640.10">
    <property type="entry name" value="Multidrug efflux transporter AcrB transmembrane domain"/>
    <property type="match status" value="2"/>
</dbReference>
<keyword evidence="3" id="KW-1185">Reference proteome</keyword>
<reference evidence="2 3" key="1">
    <citation type="submission" date="2019-08" db="EMBL/GenBank/DDBJ databases">
        <authorList>
            <person name="Liang Q."/>
        </authorList>
    </citation>
    <scope>NUCLEOTIDE SEQUENCE [LARGE SCALE GENOMIC DNA]</scope>
    <source>
        <strain evidence="2 3">V1718</strain>
    </source>
</reference>
<dbReference type="OrthoDB" id="9807612at2"/>
<feature type="transmembrane region" description="Helical" evidence="1">
    <location>
        <begin position="986"/>
        <end position="1005"/>
    </location>
</feature>
<protein>
    <submittedName>
        <fullName evidence="2">Efflux RND transporter permease subunit</fullName>
    </submittedName>
</protein>
<evidence type="ECO:0000313" key="2">
    <source>
        <dbReference type="EMBL" id="QED26948.1"/>
    </source>
</evidence>
<dbReference type="PANTHER" id="PTHR32063:SF0">
    <property type="entry name" value="SWARMING MOTILITY PROTEIN SWRC"/>
    <property type="match status" value="1"/>
</dbReference>